<name>C5T8I6_ACIDE</name>
<feature type="region of interest" description="Disordered" evidence="1">
    <location>
        <begin position="1"/>
        <end position="48"/>
    </location>
</feature>
<gene>
    <name evidence="2" type="ORF">AcdelDRAFT_3216</name>
</gene>
<feature type="compositionally biased region" description="Basic and acidic residues" evidence="1">
    <location>
        <begin position="9"/>
        <end position="42"/>
    </location>
</feature>
<sequence>PAPVRGGQRSHERAQGRTREQLYEDARRQGIEGRSKMNKQELAKAVGR</sequence>
<dbReference type="EMBL" id="ACQT01000151">
    <property type="protein sequence ID" value="EER59202.1"/>
    <property type="molecule type" value="Genomic_DNA"/>
</dbReference>
<evidence type="ECO:0000313" key="3">
    <source>
        <dbReference type="Proteomes" id="UP000003856"/>
    </source>
</evidence>
<comment type="caution">
    <text evidence="2">The sequence shown here is derived from an EMBL/GenBank/DDBJ whole genome shotgun (WGS) entry which is preliminary data.</text>
</comment>
<dbReference type="AlphaFoldDB" id="C5T8I6"/>
<accession>C5T8I6</accession>
<evidence type="ECO:0000313" key="2">
    <source>
        <dbReference type="EMBL" id="EER59202.1"/>
    </source>
</evidence>
<reference evidence="2 3" key="1">
    <citation type="submission" date="2009-05" db="EMBL/GenBank/DDBJ databases">
        <title>The draft genome of Acidovorax delafieldii 2AN.</title>
        <authorList>
            <consortium name="US DOE Joint Genome Institute (JGI-PGF)"/>
            <person name="Lucas S."/>
            <person name="Copeland A."/>
            <person name="Lapidus A."/>
            <person name="Glavina del Rio T."/>
            <person name="Tice H."/>
            <person name="Bruce D."/>
            <person name="Goodwin L."/>
            <person name="Pitluck S."/>
            <person name="Larimer F."/>
            <person name="Land M.L."/>
            <person name="Hauser L."/>
            <person name="Shelobolina E.S."/>
            <person name="Picardal F."/>
            <person name="Roden E."/>
            <person name="Emerson D."/>
        </authorList>
    </citation>
    <scope>NUCLEOTIDE SEQUENCE [LARGE SCALE GENOMIC DNA]</scope>
    <source>
        <strain evidence="2 3">2AN</strain>
    </source>
</reference>
<protein>
    <recommendedName>
        <fullName evidence="4">Rho termination factor N-terminal domain-containing protein</fullName>
    </recommendedName>
</protein>
<dbReference type="Proteomes" id="UP000003856">
    <property type="component" value="Unassembled WGS sequence"/>
</dbReference>
<dbReference type="PATRIC" id="fig|573060.9.peg.1807"/>
<evidence type="ECO:0008006" key="4">
    <source>
        <dbReference type="Google" id="ProtNLM"/>
    </source>
</evidence>
<proteinExistence type="predicted"/>
<keyword evidence="3" id="KW-1185">Reference proteome</keyword>
<evidence type="ECO:0000256" key="1">
    <source>
        <dbReference type="SAM" id="MobiDB-lite"/>
    </source>
</evidence>
<feature type="non-terminal residue" evidence="2">
    <location>
        <position position="1"/>
    </location>
</feature>
<organism evidence="2 3">
    <name type="scientific">Acidovorax delafieldii 2AN</name>
    <dbReference type="NCBI Taxonomy" id="573060"/>
    <lineage>
        <taxon>Bacteria</taxon>
        <taxon>Pseudomonadati</taxon>
        <taxon>Pseudomonadota</taxon>
        <taxon>Betaproteobacteria</taxon>
        <taxon>Burkholderiales</taxon>
        <taxon>Comamonadaceae</taxon>
        <taxon>Acidovorax</taxon>
    </lineage>
</organism>
<dbReference type="RefSeq" id="WP_005798511.1">
    <property type="nucleotide sequence ID" value="NZ_ACQT01000151.1"/>
</dbReference>